<dbReference type="SUPFAM" id="SSF50331">
    <property type="entry name" value="MOP-like"/>
    <property type="match status" value="1"/>
</dbReference>
<dbReference type="GO" id="GO:0140359">
    <property type="term" value="F:ABC-type transporter activity"/>
    <property type="evidence" value="ECO:0007669"/>
    <property type="project" value="UniProtKB-ARBA"/>
</dbReference>
<comment type="caution">
    <text evidence="5">The sequence shown here is derived from an EMBL/GenBank/DDBJ whole genome shotgun (WGS) entry which is preliminary data.</text>
</comment>
<dbReference type="InterPro" id="IPR013611">
    <property type="entry name" value="Transp-assoc_OB_typ2"/>
</dbReference>
<dbReference type="GO" id="GO:0043190">
    <property type="term" value="C:ATP-binding cassette (ABC) transporter complex"/>
    <property type="evidence" value="ECO:0007669"/>
    <property type="project" value="InterPro"/>
</dbReference>
<dbReference type="GO" id="GO:0005524">
    <property type="term" value="F:ATP binding"/>
    <property type="evidence" value="ECO:0007669"/>
    <property type="project" value="UniProtKB-KW"/>
</dbReference>
<name>A0A081FY10_9GAMM</name>
<keyword evidence="6" id="KW-1185">Reference proteome</keyword>
<dbReference type="Pfam" id="PF08402">
    <property type="entry name" value="TOBE_2"/>
    <property type="match status" value="1"/>
</dbReference>
<dbReference type="AlphaFoldDB" id="A0A081FY10"/>
<dbReference type="InterPro" id="IPR003593">
    <property type="entry name" value="AAA+_ATPase"/>
</dbReference>
<dbReference type="PROSITE" id="PS50893">
    <property type="entry name" value="ABC_TRANSPORTER_2"/>
    <property type="match status" value="1"/>
</dbReference>
<dbReference type="eggNOG" id="COG3842">
    <property type="taxonomic scope" value="Bacteria"/>
</dbReference>
<gene>
    <name evidence="5" type="ORF">ADIMK_2452</name>
</gene>
<dbReference type="PATRIC" id="fig|1232683.4.peg.2405"/>
<keyword evidence="3 5" id="KW-0067">ATP-binding</keyword>
<dbReference type="SUPFAM" id="SSF52540">
    <property type="entry name" value="P-loop containing nucleoside triphosphate hydrolases"/>
    <property type="match status" value="1"/>
</dbReference>
<accession>A0A081FY10</accession>
<keyword evidence="2" id="KW-0547">Nucleotide-binding</keyword>
<dbReference type="InterPro" id="IPR017871">
    <property type="entry name" value="ABC_transporter-like_CS"/>
</dbReference>
<dbReference type="GO" id="GO:0016887">
    <property type="term" value="F:ATP hydrolysis activity"/>
    <property type="evidence" value="ECO:0007669"/>
    <property type="project" value="InterPro"/>
</dbReference>
<dbReference type="PANTHER" id="PTHR42781">
    <property type="entry name" value="SPERMIDINE/PUTRESCINE IMPORT ATP-BINDING PROTEIN POTA"/>
    <property type="match status" value="1"/>
</dbReference>
<dbReference type="InterPro" id="IPR008995">
    <property type="entry name" value="Mo/tungstate-bd_C_term_dom"/>
</dbReference>
<dbReference type="STRING" id="1232683.ADIMK_2452"/>
<evidence type="ECO:0000313" key="6">
    <source>
        <dbReference type="Proteomes" id="UP000028252"/>
    </source>
</evidence>
<evidence type="ECO:0000313" key="5">
    <source>
        <dbReference type="EMBL" id="KEA63415.1"/>
    </source>
</evidence>
<sequence length="387" mass="42640">MGRTLGDTPSRTRRSLSITELEKMMSSYDDFDRAKTPVAIRLRQCSCTFNGSGKGRTAQTALHPLDLEIRAGETLVLLGPSGCGKTTTLRIISGLEQPDAGGEVWFGDEEVTNLPIEKRDVGMVFQNYALFPNMNVAANIAYGLRIKGLSDDALKRRVAEMVDMVHLNGYEQRRISELSGGQKQRVALARALAVRPRVLLFDEPLAALDAKLRDRLRVDIGQLLRNLGITAVYVTHDQAEAMALGDRIAVMEKGRIVQLGTPREIYHQPRTAFVADFIGNVNRFKVQGRDAEKLHVEGGYLRAGLHLDAPVLYCRPEDIEICAPDSAPLQGRVLQSVFLGQSQRLLVDTGGDIPLQVESDSRQRWFPGQPIGLSVAGEALFPIADVR</sequence>
<dbReference type="InterPro" id="IPR050093">
    <property type="entry name" value="ABC_SmlMolc_Importer"/>
</dbReference>
<dbReference type="EMBL" id="JMQN01000038">
    <property type="protein sequence ID" value="KEA63415.1"/>
    <property type="molecule type" value="Genomic_DNA"/>
</dbReference>
<evidence type="ECO:0000256" key="3">
    <source>
        <dbReference type="ARBA" id="ARBA00022840"/>
    </source>
</evidence>
<evidence type="ECO:0000256" key="2">
    <source>
        <dbReference type="ARBA" id="ARBA00022741"/>
    </source>
</evidence>
<organism evidence="5 6">
    <name type="scientific">Marinobacterium lacunae</name>
    <dbReference type="NCBI Taxonomy" id="1232683"/>
    <lineage>
        <taxon>Bacteria</taxon>
        <taxon>Pseudomonadati</taxon>
        <taxon>Pseudomonadota</taxon>
        <taxon>Gammaproteobacteria</taxon>
        <taxon>Oceanospirillales</taxon>
        <taxon>Oceanospirillaceae</taxon>
        <taxon>Marinobacterium</taxon>
    </lineage>
</organism>
<dbReference type="InterPro" id="IPR003439">
    <property type="entry name" value="ABC_transporter-like_ATP-bd"/>
</dbReference>
<dbReference type="Gene3D" id="3.40.50.300">
    <property type="entry name" value="P-loop containing nucleotide triphosphate hydrolases"/>
    <property type="match status" value="1"/>
</dbReference>
<reference evidence="5 6" key="1">
    <citation type="submission" date="2014-04" db="EMBL/GenBank/DDBJ databases">
        <title>Marinobacterium kochiensis sp. nov., isolated from sediment sample collected from Kochi backwaters in Kerala, India.</title>
        <authorList>
            <person name="Singh A."/>
            <person name="Pinnaka A.K."/>
        </authorList>
    </citation>
    <scope>NUCLEOTIDE SEQUENCE [LARGE SCALE GENOMIC DNA]</scope>
    <source>
        <strain evidence="5 6">AK27</strain>
    </source>
</reference>
<evidence type="ECO:0000259" key="4">
    <source>
        <dbReference type="PROSITE" id="PS50893"/>
    </source>
</evidence>
<dbReference type="PROSITE" id="PS00211">
    <property type="entry name" value="ABC_TRANSPORTER_1"/>
    <property type="match status" value="1"/>
</dbReference>
<dbReference type="PANTHER" id="PTHR42781:SF4">
    <property type="entry name" value="SPERMIDINE_PUTRESCINE IMPORT ATP-BINDING PROTEIN POTA"/>
    <property type="match status" value="1"/>
</dbReference>
<dbReference type="FunFam" id="3.40.50.300:FF:000042">
    <property type="entry name" value="Maltose/maltodextrin ABC transporter, ATP-binding protein"/>
    <property type="match status" value="1"/>
</dbReference>
<dbReference type="InterPro" id="IPR027417">
    <property type="entry name" value="P-loop_NTPase"/>
</dbReference>
<dbReference type="Pfam" id="PF00005">
    <property type="entry name" value="ABC_tran"/>
    <property type="match status" value="1"/>
</dbReference>
<protein>
    <submittedName>
        <fullName evidence="5">Putrescine transport ATP-binding protein PotA</fullName>
    </submittedName>
</protein>
<keyword evidence="1" id="KW-0813">Transport</keyword>
<feature type="domain" description="ABC transporter" evidence="4">
    <location>
        <begin position="40"/>
        <end position="278"/>
    </location>
</feature>
<dbReference type="Proteomes" id="UP000028252">
    <property type="component" value="Unassembled WGS sequence"/>
</dbReference>
<proteinExistence type="predicted"/>
<evidence type="ECO:0000256" key="1">
    <source>
        <dbReference type="ARBA" id="ARBA00022448"/>
    </source>
</evidence>
<dbReference type="SMART" id="SM00382">
    <property type="entry name" value="AAA"/>
    <property type="match status" value="1"/>
</dbReference>